<feature type="compositionally biased region" description="Polar residues" evidence="1">
    <location>
        <begin position="119"/>
        <end position="137"/>
    </location>
</feature>
<feature type="compositionally biased region" description="Low complexity" evidence="1">
    <location>
        <begin position="220"/>
        <end position="240"/>
    </location>
</feature>
<dbReference type="InterPro" id="IPR018392">
    <property type="entry name" value="LysM"/>
</dbReference>
<protein>
    <recommendedName>
        <fullName evidence="5">LysM domain-containing protein</fullName>
    </recommendedName>
</protein>
<dbReference type="CDD" id="cd00118">
    <property type="entry name" value="LysM"/>
    <property type="match status" value="1"/>
</dbReference>
<gene>
    <name evidence="3" type="ORF">DWB68_06325</name>
</gene>
<keyword evidence="2" id="KW-0812">Transmembrane</keyword>
<comment type="caution">
    <text evidence="3">The sequence shown here is derived from an EMBL/GenBank/DDBJ whole genome shotgun (WGS) entry which is preliminary data.</text>
</comment>
<feature type="region of interest" description="Disordered" evidence="1">
    <location>
        <begin position="109"/>
        <end position="305"/>
    </location>
</feature>
<keyword evidence="2" id="KW-1133">Transmembrane helix</keyword>
<sequence>MRTMDPRPWLLWLCRLALAAAAPWWFTLASRPDGLPGQVCALLAWCASGYGLLCWLLSLVTAACLLLSRGAGQAGRAATLASRGLRVLGLSAVLGVLAAPLASAHVHVPPSAGAPASVTPASPAQRTPSPAWPTTSAGAGESSDDDPSDVAAPTASVAPASNPAPVTGPASAPADVTAPVPGDGPATPRDTGDHGSPGPTGASRPGASDAPASGRDSAVPADPAGPTSSAPGAGWPAAPSHTSTGASTQQAGPDAPERDAPAPSDAAGPGTGVHPLADPSPSAPGRSSGGFLPAPEAPDLGRAWGGARTADTDVVIVREGDSLWSLAARHLGPAADAGDIAAEWPRWYRLNAEVIGADPDLLLVGTRLFVPQ</sequence>
<organism evidence="3 4">
    <name type="scientific">Galactobacter valiniphilus</name>
    <dbReference type="NCBI Taxonomy" id="2676122"/>
    <lineage>
        <taxon>Bacteria</taxon>
        <taxon>Bacillati</taxon>
        <taxon>Actinomycetota</taxon>
        <taxon>Actinomycetes</taxon>
        <taxon>Micrococcales</taxon>
        <taxon>Micrococcaceae</taxon>
        <taxon>Galactobacter</taxon>
    </lineage>
</organism>
<evidence type="ECO:0008006" key="5">
    <source>
        <dbReference type="Google" id="ProtNLM"/>
    </source>
</evidence>
<name>A0A399JAG1_9MICC</name>
<dbReference type="Proteomes" id="UP000265419">
    <property type="component" value="Unassembled WGS sequence"/>
</dbReference>
<dbReference type="Gene3D" id="3.10.350.10">
    <property type="entry name" value="LysM domain"/>
    <property type="match status" value="1"/>
</dbReference>
<evidence type="ECO:0000256" key="1">
    <source>
        <dbReference type="SAM" id="MobiDB-lite"/>
    </source>
</evidence>
<accession>A0A399JAG1</accession>
<dbReference type="AlphaFoldDB" id="A0A399JAG1"/>
<evidence type="ECO:0000313" key="3">
    <source>
        <dbReference type="EMBL" id="RII42563.1"/>
    </source>
</evidence>
<feature type="compositionally biased region" description="Low complexity" evidence="1">
    <location>
        <begin position="149"/>
        <end position="165"/>
    </location>
</feature>
<reference evidence="3 4" key="1">
    <citation type="submission" date="2018-07" db="EMBL/GenBank/DDBJ databases">
        <title>Arthrobacter sp. nov., isolated from raw cow's milk with high bacterial count.</title>
        <authorList>
            <person name="Hahne J."/>
            <person name="Isele D."/>
            <person name="Lipski A."/>
        </authorList>
    </citation>
    <scope>NUCLEOTIDE SEQUENCE [LARGE SCALE GENOMIC DNA]</scope>
    <source>
        <strain evidence="3 4">JZ R-35</strain>
    </source>
</reference>
<proteinExistence type="predicted"/>
<keyword evidence="4" id="KW-1185">Reference proteome</keyword>
<evidence type="ECO:0000313" key="4">
    <source>
        <dbReference type="Proteomes" id="UP000265419"/>
    </source>
</evidence>
<dbReference type="EMBL" id="QQXK01000010">
    <property type="protein sequence ID" value="RII42563.1"/>
    <property type="molecule type" value="Genomic_DNA"/>
</dbReference>
<keyword evidence="2" id="KW-0472">Membrane</keyword>
<feature type="compositionally biased region" description="Polar residues" evidence="1">
    <location>
        <begin position="241"/>
        <end position="251"/>
    </location>
</feature>
<feature type="compositionally biased region" description="Low complexity" evidence="1">
    <location>
        <begin position="279"/>
        <end position="290"/>
    </location>
</feature>
<dbReference type="InterPro" id="IPR036779">
    <property type="entry name" value="LysM_dom_sf"/>
</dbReference>
<feature type="transmembrane region" description="Helical" evidence="2">
    <location>
        <begin position="39"/>
        <end position="67"/>
    </location>
</feature>
<feature type="transmembrane region" description="Helical" evidence="2">
    <location>
        <begin position="87"/>
        <end position="108"/>
    </location>
</feature>
<evidence type="ECO:0000256" key="2">
    <source>
        <dbReference type="SAM" id="Phobius"/>
    </source>
</evidence>